<reference evidence="1 2" key="1">
    <citation type="submission" date="2024-03" db="EMBL/GenBank/DDBJ databases">
        <title>Natural products discovery in diverse microorganisms through a two-stage MS feature dereplication strategy.</title>
        <authorList>
            <person name="Zhang R."/>
        </authorList>
    </citation>
    <scope>NUCLEOTIDE SEQUENCE [LARGE SCALE GENOMIC DNA]</scope>
    <source>
        <strain evidence="1 2">18930</strain>
    </source>
</reference>
<proteinExistence type="predicted"/>
<protein>
    <submittedName>
        <fullName evidence="1">Uncharacterized protein</fullName>
    </submittedName>
</protein>
<organism evidence="1 2">
    <name type="scientific">Rhodococcus sovatensis</name>
    <dbReference type="NCBI Taxonomy" id="1805840"/>
    <lineage>
        <taxon>Bacteria</taxon>
        <taxon>Bacillati</taxon>
        <taxon>Actinomycetota</taxon>
        <taxon>Actinomycetes</taxon>
        <taxon>Mycobacteriales</taxon>
        <taxon>Nocardiaceae</taxon>
        <taxon>Rhodococcus</taxon>
    </lineage>
</organism>
<dbReference type="EMBL" id="CP147846">
    <property type="protein sequence ID" value="WXG67694.1"/>
    <property type="molecule type" value="Genomic_DNA"/>
</dbReference>
<sequence>MSIEQTRVTRMVLGNETRAQIVATTEELDRVLHDLGVPCRVYYAADGGIDEYRTFGRLID</sequence>
<dbReference type="Proteomes" id="UP001432000">
    <property type="component" value="Chromosome"/>
</dbReference>
<gene>
    <name evidence="1" type="ORF">WDS16_21080</name>
</gene>
<name>A0ABZ2PFE6_9NOCA</name>
<accession>A0ABZ2PFE6</accession>
<keyword evidence="2" id="KW-1185">Reference proteome</keyword>
<dbReference type="RefSeq" id="WP_338887411.1">
    <property type="nucleotide sequence ID" value="NZ_CP147846.1"/>
</dbReference>
<evidence type="ECO:0000313" key="1">
    <source>
        <dbReference type="EMBL" id="WXG67694.1"/>
    </source>
</evidence>
<evidence type="ECO:0000313" key="2">
    <source>
        <dbReference type="Proteomes" id="UP001432000"/>
    </source>
</evidence>